<dbReference type="AlphaFoldDB" id="A0AAE3HCP0"/>
<accession>A0AAE3HCP0</accession>
<dbReference type="EC" id="3.1.13.1" evidence="8"/>
<dbReference type="NCBIfam" id="TIGR02063">
    <property type="entry name" value="RNase_R"/>
    <property type="match status" value="1"/>
</dbReference>
<dbReference type="SUPFAM" id="SSF50249">
    <property type="entry name" value="Nucleic acid-binding proteins"/>
    <property type="match status" value="4"/>
</dbReference>
<dbReference type="HAMAP" id="MF_01895">
    <property type="entry name" value="RNase_R"/>
    <property type="match status" value="1"/>
</dbReference>
<dbReference type="PANTHER" id="PTHR23355:SF9">
    <property type="entry name" value="DIS3-LIKE EXONUCLEASE 2"/>
    <property type="match status" value="1"/>
</dbReference>
<evidence type="ECO:0000256" key="7">
    <source>
        <dbReference type="ARBA" id="ARBA00022884"/>
    </source>
</evidence>
<dbReference type="InterPro" id="IPR004476">
    <property type="entry name" value="RNase_II/RNase_R"/>
</dbReference>
<evidence type="ECO:0000256" key="6">
    <source>
        <dbReference type="ARBA" id="ARBA00022839"/>
    </source>
</evidence>
<evidence type="ECO:0000256" key="8">
    <source>
        <dbReference type="HAMAP-Rule" id="MF_01895"/>
    </source>
</evidence>
<dbReference type="SMART" id="SM00316">
    <property type="entry name" value="S1"/>
    <property type="match status" value="1"/>
</dbReference>
<dbReference type="GO" id="GO:0008859">
    <property type="term" value="F:exoribonuclease II activity"/>
    <property type="evidence" value="ECO:0007669"/>
    <property type="project" value="UniProtKB-UniRule"/>
</dbReference>
<evidence type="ECO:0000256" key="2">
    <source>
        <dbReference type="ARBA" id="ARBA00004496"/>
    </source>
</evidence>
<dbReference type="InterPro" id="IPR022966">
    <property type="entry name" value="RNase_II/R_CS"/>
</dbReference>
<proteinExistence type="inferred from homology"/>
<evidence type="ECO:0000256" key="1">
    <source>
        <dbReference type="ARBA" id="ARBA00001849"/>
    </source>
</evidence>
<dbReference type="InterPro" id="IPR040476">
    <property type="entry name" value="CSD2"/>
</dbReference>
<comment type="function">
    <text evidence="8">3'-5' exoribonuclease that releases 5'-nucleoside monophosphates and is involved in maturation of structured RNAs.</text>
</comment>
<comment type="caution">
    <text evidence="10">The sequence shown here is derived from an EMBL/GenBank/DDBJ whole genome shotgun (WGS) entry which is preliminary data.</text>
</comment>
<dbReference type="SMART" id="SM00357">
    <property type="entry name" value="CSP"/>
    <property type="match status" value="2"/>
</dbReference>
<protein>
    <recommendedName>
        <fullName evidence="8">Ribonuclease R</fullName>
        <shortName evidence="8">RNase R</shortName>
        <ecNumber evidence="8">3.1.13.1</ecNumber>
    </recommendedName>
</protein>
<keyword evidence="6 8" id="KW-0269">Exonuclease</keyword>
<dbReference type="SMART" id="SM00955">
    <property type="entry name" value="RNB"/>
    <property type="match status" value="1"/>
</dbReference>
<comment type="catalytic activity">
    <reaction evidence="1 8">
        <text>Exonucleolytic cleavage in the 3'- to 5'-direction to yield nucleoside 5'-phosphates.</text>
        <dbReference type="EC" id="3.1.13.1"/>
    </reaction>
</comment>
<evidence type="ECO:0000256" key="3">
    <source>
        <dbReference type="ARBA" id="ARBA00022490"/>
    </source>
</evidence>
<dbReference type="CDD" id="cd04471">
    <property type="entry name" value="S1_RNase_R"/>
    <property type="match status" value="1"/>
</dbReference>
<dbReference type="Pfam" id="PF08206">
    <property type="entry name" value="OB_RNB"/>
    <property type="match status" value="1"/>
</dbReference>
<keyword evidence="5 8" id="KW-0378">Hydrolase</keyword>
<evidence type="ECO:0000313" key="10">
    <source>
        <dbReference type="EMBL" id="MCR1897621.1"/>
    </source>
</evidence>
<dbReference type="PROSITE" id="PS50126">
    <property type="entry name" value="S1"/>
    <property type="match status" value="1"/>
</dbReference>
<dbReference type="InterPro" id="IPR001900">
    <property type="entry name" value="RNase_II/R"/>
</dbReference>
<dbReference type="PROSITE" id="PS01175">
    <property type="entry name" value="RIBONUCLEASE_II"/>
    <property type="match status" value="1"/>
</dbReference>
<keyword evidence="11" id="KW-1185">Reference proteome</keyword>
<dbReference type="InterPro" id="IPR003029">
    <property type="entry name" value="S1_domain"/>
</dbReference>
<dbReference type="Pfam" id="PF00773">
    <property type="entry name" value="RNB"/>
    <property type="match status" value="1"/>
</dbReference>
<dbReference type="GO" id="GO:0003723">
    <property type="term" value="F:RNA binding"/>
    <property type="evidence" value="ECO:0007669"/>
    <property type="project" value="UniProtKB-UniRule"/>
</dbReference>
<dbReference type="Proteomes" id="UP001205748">
    <property type="component" value="Unassembled WGS sequence"/>
</dbReference>
<dbReference type="FunFam" id="2.40.50.140:FF:000219">
    <property type="entry name" value="Ribonuclease R"/>
    <property type="match status" value="1"/>
</dbReference>
<gene>
    <name evidence="8 10" type="primary">rnr</name>
    <name evidence="10" type="ORF">NSA47_01270</name>
</gene>
<dbReference type="Pfam" id="PF00575">
    <property type="entry name" value="S1"/>
    <property type="match status" value="1"/>
</dbReference>
<dbReference type="RefSeq" id="WP_257529026.1">
    <property type="nucleotide sequence ID" value="NZ_JANKAS010000001.1"/>
</dbReference>
<keyword evidence="3 8" id="KW-0963">Cytoplasm</keyword>
<dbReference type="InterPro" id="IPR012340">
    <property type="entry name" value="NA-bd_OB-fold"/>
</dbReference>
<name>A0AAE3HCP0_9FIRM</name>
<organism evidence="10 11">
    <name type="scientific">Irregularibacter muris</name>
    <dbReference type="NCBI Taxonomy" id="1796619"/>
    <lineage>
        <taxon>Bacteria</taxon>
        <taxon>Bacillati</taxon>
        <taxon>Bacillota</taxon>
        <taxon>Clostridia</taxon>
        <taxon>Eubacteriales</taxon>
        <taxon>Eubacteriaceae</taxon>
        <taxon>Irregularibacter</taxon>
    </lineage>
</organism>
<dbReference type="InterPro" id="IPR013223">
    <property type="entry name" value="RNase_B_OB_dom"/>
</dbReference>
<dbReference type="GO" id="GO:0005829">
    <property type="term" value="C:cytosol"/>
    <property type="evidence" value="ECO:0007669"/>
    <property type="project" value="TreeGrafter"/>
</dbReference>
<sequence>MNIEDKILEFMREKAYNPMKEEELFSALEIREKSEKKELSRILSELENEGYIIKTKKKKYGVPERMNLAVGKLQGHAKGFAFLLTEVGAVDGDVFISSDDLNGAMHKDRVVVRLTKKAEHSRRNEGEVIRIIHRGNDKVVGTFEDSRSFGFVTPDDQRIKQDIFVSKSNTMGAQTGDKVVVEITEYPESRRNPEGHIVEILGHKHDVGTDILSIIRKFDLPEEFPQEVLNQANKIPDEVREEDIAIRRDFRNLKIVTIDGEDAKDLDDAISIERLENGNYLLGVHIADVSHYVWENSPLDREALERGTSVYLVDRVIPMLPPKLSNGICSLHPKVDRLTLSCMMEINGKGKVEKQEIVKSVIKSMERMTYTEVTKILEEEDQELIKKYEHLVEEFRLMEELALILRNKRRMARGAIDFDIPESKIILDDEGKPIKIEPYERRISNKIIEEFMLVCNETIAEHMHWTNMPFVYRVHEDPDPEKLKAFKEFAHNLGYRIRIGDEVYPKELQVLLEKVKDKPEEGVISQIMLRTMKQAKYHSDNLGHFGLAAPYYTHFTSPIRRYPDLMIHRIISEMLFQKLDEGRIKKLNNRIPEVAQQSSIRERVAEEAERETDDLKKAEYMKGHIGEEFEGIISGVTSFGVFVELENTVEGLVRVSSMDDDYYQYDEEHYQFVGERTKKSYKLGDEVKIKVVGVDIIQRQIDFVLIENENSTN</sequence>
<dbReference type="Pfam" id="PF17876">
    <property type="entry name" value="CSD2"/>
    <property type="match status" value="1"/>
</dbReference>
<dbReference type="Gene3D" id="2.40.50.140">
    <property type="entry name" value="Nucleic acid-binding proteins"/>
    <property type="match status" value="3"/>
</dbReference>
<evidence type="ECO:0000313" key="11">
    <source>
        <dbReference type="Proteomes" id="UP001205748"/>
    </source>
</evidence>
<comment type="subcellular location">
    <subcellularLocation>
        <location evidence="2 8">Cytoplasm</location>
    </subcellularLocation>
</comment>
<keyword evidence="7 8" id="KW-0694">RNA-binding</keyword>
<reference evidence="10" key="1">
    <citation type="submission" date="2022-07" db="EMBL/GenBank/DDBJ databases">
        <title>Enhanced cultured diversity of the mouse gut microbiota enables custom-made synthetic communities.</title>
        <authorList>
            <person name="Afrizal A."/>
        </authorList>
    </citation>
    <scope>NUCLEOTIDE SEQUENCE</scope>
    <source>
        <strain evidence="10">DSM 28593</strain>
    </source>
</reference>
<feature type="domain" description="S1 motif" evidence="9">
    <location>
        <begin position="626"/>
        <end position="706"/>
    </location>
</feature>
<evidence type="ECO:0000256" key="5">
    <source>
        <dbReference type="ARBA" id="ARBA00022801"/>
    </source>
</evidence>
<evidence type="ECO:0000256" key="4">
    <source>
        <dbReference type="ARBA" id="ARBA00022722"/>
    </source>
</evidence>
<dbReference type="InterPro" id="IPR011805">
    <property type="entry name" value="RNase_R"/>
</dbReference>
<evidence type="ECO:0000259" key="9">
    <source>
        <dbReference type="PROSITE" id="PS50126"/>
    </source>
</evidence>
<keyword evidence="4 8" id="KW-0540">Nuclease</keyword>
<dbReference type="EMBL" id="JANKAS010000001">
    <property type="protein sequence ID" value="MCR1897621.1"/>
    <property type="molecule type" value="Genomic_DNA"/>
</dbReference>
<comment type="similarity">
    <text evidence="8">Belongs to the RNR ribonuclease family. RNase R subfamily.</text>
</comment>
<dbReference type="PANTHER" id="PTHR23355">
    <property type="entry name" value="RIBONUCLEASE"/>
    <property type="match status" value="1"/>
</dbReference>
<dbReference type="NCBIfam" id="TIGR00358">
    <property type="entry name" value="3_prime_RNase"/>
    <property type="match status" value="1"/>
</dbReference>
<dbReference type="InterPro" id="IPR050180">
    <property type="entry name" value="RNR_Ribonuclease"/>
</dbReference>
<dbReference type="GO" id="GO:0006402">
    <property type="term" value="P:mRNA catabolic process"/>
    <property type="evidence" value="ECO:0007669"/>
    <property type="project" value="TreeGrafter"/>
</dbReference>
<dbReference type="InterPro" id="IPR011129">
    <property type="entry name" value="CSD"/>
</dbReference>